<proteinExistence type="predicted"/>
<dbReference type="EMBL" id="AMZH03000701">
    <property type="protein sequence ID" value="RRT82413.1"/>
    <property type="molecule type" value="Genomic_DNA"/>
</dbReference>
<evidence type="ECO:0000313" key="10">
    <source>
        <dbReference type="EMBL" id="RRT82413.1"/>
    </source>
</evidence>
<evidence type="ECO:0000256" key="1">
    <source>
        <dbReference type="ARBA" id="ARBA00004127"/>
    </source>
</evidence>
<organism evidence="10 11">
    <name type="scientific">Ensete ventricosum</name>
    <name type="common">Abyssinian banana</name>
    <name type="synonym">Musa ensete</name>
    <dbReference type="NCBI Taxonomy" id="4639"/>
    <lineage>
        <taxon>Eukaryota</taxon>
        <taxon>Viridiplantae</taxon>
        <taxon>Streptophyta</taxon>
        <taxon>Embryophyta</taxon>
        <taxon>Tracheophyta</taxon>
        <taxon>Spermatophyta</taxon>
        <taxon>Magnoliopsida</taxon>
        <taxon>Liliopsida</taxon>
        <taxon>Zingiberales</taxon>
        <taxon>Musaceae</taxon>
        <taxon>Ensete</taxon>
    </lineage>
</organism>
<keyword evidence="8" id="KW-0406">Ion transport</keyword>
<dbReference type="GO" id="GO:0016020">
    <property type="term" value="C:membrane"/>
    <property type="evidence" value="ECO:0007669"/>
    <property type="project" value="InterPro"/>
</dbReference>
<evidence type="ECO:0000256" key="9">
    <source>
        <dbReference type="ARBA" id="ARBA00023136"/>
    </source>
</evidence>
<dbReference type="InterPro" id="IPR004131">
    <property type="entry name" value="PPase-energised_H-pump"/>
</dbReference>
<dbReference type="AlphaFoldDB" id="A0A427B1M0"/>
<protein>
    <recommendedName>
        <fullName evidence="2">H(+)-exporting diphosphatase</fullName>
        <ecNumber evidence="2">7.1.3.1</ecNumber>
    </recommendedName>
</protein>
<evidence type="ECO:0000256" key="8">
    <source>
        <dbReference type="ARBA" id="ARBA00023065"/>
    </source>
</evidence>
<evidence type="ECO:0000313" key="11">
    <source>
        <dbReference type="Proteomes" id="UP000287651"/>
    </source>
</evidence>
<evidence type="ECO:0000256" key="7">
    <source>
        <dbReference type="ARBA" id="ARBA00022989"/>
    </source>
</evidence>
<dbReference type="GO" id="GO:0012505">
    <property type="term" value="C:endomembrane system"/>
    <property type="evidence" value="ECO:0007669"/>
    <property type="project" value="UniProtKB-SubCell"/>
</dbReference>
<keyword evidence="6" id="KW-1278">Translocase</keyword>
<evidence type="ECO:0000256" key="5">
    <source>
        <dbReference type="ARBA" id="ARBA00022842"/>
    </source>
</evidence>
<evidence type="ECO:0000256" key="4">
    <source>
        <dbReference type="ARBA" id="ARBA00022692"/>
    </source>
</evidence>
<keyword evidence="9" id="KW-0472">Membrane</keyword>
<dbReference type="Proteomes" id="UP000287651">
    <property type="component" value="Unassembled WGS sequence"/>
</dbReference>
<accession>A0A427B1M0</accession>
<name>A0A427B1M0_ENSVE</name>
<comment type="subcellular location">
    <subcellularLocation>
        <location evidence="1">Endomembrane system</location>
        <topology evidence="1">Multi-pass membrane protein</topology>
    </subcellularLocation>
</comment>
<dbReference type="GO" id="GO:0004427">
    <property type="term" value="F:inorganic diphosphate phosphatase activity"/>
    <property type="evidence" value="ECO:0007669"/>
    <property type="project" value="InterPro"/>
</dbReference>
<keyword evidence="5" id="KW-0460">Magnesium</keyword>
<dbReference type="GO" id="GO:0009678">
    <property type="term" value="F:diphosphate hydrolysis-driven proton transmembrane transporter activity"/>
    <property type="evidence" value="ECO:0007669"/>
    <property type="project" value="UniProtKB-EC"/>
</dbReference>
<sequence length="85" mass="8869">MGAAILSGLLTEILIPVAAVVGIAFALVQWLLVSKVRLSPEKPSGSRDGVSDYLIEEEEGLNDHNVVAKCAEIQSAISEGGTSFS</sequence>
<comment type="caution">
    <text evidence="10">The sequence shown here is derived from an EMBL/GenBank/DDBJ whole genome shotgun (WGS) entry which is preliminary data.</text>
</comment>
<evidence type="ECO:0000256" key="2">
    <source>
        <dbReference type="ARBA" id="ARBA00013242"/>
    </source>
</evidence>
<evidence type="ECO:0000256" key="3">
    <source>
        <dbReference type="ARBA" id="ARBA00022448"/>
    </source>
</evidence>
<evidence type="ECO:0000256" key="6">
    <source>
        <dbReference type="ARBA" id="ARBA00022967"/>
    </source>
</evidence>
<keyword evidence="4" id="KW-0812">Transmembrane</keyword>
<dbReference type="EC" id="7.1.3.1" evidence="2"/>
<dbReference type="PANTHER" id="PTHR31998">
    <property type="entry name" value="K(+)-INSENSITIVE PYROPHOSPHATE-ENERGIZED PROTON PUMP"/>
    <property type="match status" value="1"/>
</dbReference>
<keyword evidence="7" id="KW-1133">Transmembrane helix</keyword>
<keyword evidence="3" id="KW-0813">Transport</keyword>
<gene>
    <name evidence="10" type="ORF">B296_00020081</name>
</gene>
<reference evidence="10 11" key="1">
    <citation type="journal article" date="2014" name="Agronomy (Basel)">
        <title>A Draft Genome Sequence for Ensete ventricosum, the Drought-Tolerant Tree Against Hunger.</title>
        <authorList>
            <person name="Harrison J."/>
            <person name="Moore K.A."/>
            <person name="Paszkiewicz K."/>
            <person name="Jones T."/>
            <person name="Grant M."/>
            <person name="Ambacheew D."/>
            <person name="Muzemil S."/>
            <person name="Studholme D.J."/>
        </authorList>
    </citation>
    <scope>NUCLEOTIDE SEQUENCE [LARGE SCALE GENOMIC DNA]</scope>
</reference>